<feature type="region of interest" description="Disordered" evidence="1">
    <location>
        <begin position="158"/>
        <end position="272"/>
    </location>
</feature>
<reference evidence="2 3" key="1">
    <citation type="submission" date="2017-03" db="EMBL/GenBank/DDBJ databases">
        <title>Complete Genome Sequence of a natural compounds producer, Streptomyces violaceus S21.</title>
        <authorList>
            <person name="Zhong C."/>
            <person name="Zhao Z."/>
            <person name="Fu J."/>
            <person name="Zong G."/>
            <person name="Qin R."/>
            <person name="Cao G."/>
        </authorList>
    </citation>
    <scope>NUCLEOTIDE SEQUENCE [LARGE SCALE GENOMIC DNA]</scope>
    <source>
        <strain evidence="2 3">S21</strain>
    </source>
</reference>
<sequence length="430" mass="45523">MATQHLSPVPPAPVISHAYPMANAGYGKRNAPDQSPPARDDFALLPARERYVAGFVDRLPEGAVMSVKQLAKHLPLYGQQAISTSLNSLSVAGHLRRIRSRRIAGTGAGTGGEVRWTFRTFWSRTARDNEWWNAYLATECAMQATTLVTPSVPARPCAQPANAPTSWGPVEEPQQQPHVQPVGTVSGRAPDVAPVPQQRAPLPSPDAPRQHHAEQPRPPQRVTPSVSHRGAGHAPPARPAATDAPVPSGSALPPVPAPSDAPVEIPAALRPAPEPGLSDAYLALARLGRDDHRLALSAADCAILEPLASAWLARGVSVDYLTSALTAGLPARIDSPAGLLHRRLTDKIPPRLPGAVEVRSPGAKEPIYEALVECTNCRRPGPPQALPDGLCRPCHHAHTTGSDDTAAPTPDEVAAVKAHIANLRNLLKPV</sequence>
<gene>
    <name evidence="2" type="ORF">B1H20_14090</name>
</gene>
<proteinExistence type="predicted"/>
<protein>
    <submittedName>
        <fullName evidence="2">Uncharacterized protein</fullName>
    </submittedName>
</protein>
<feature type="compositionally biased region" description="Low complexity" evidence="1">
    <location>
        <begin position="169"/>
        <end position="182"/>
    </location>
</feature>
<feature type="compositionally biased region" description="Low complexity" evidence="1">
    <location>
        <begin position="228"/>
        <end position="247"/>
    </location>
</feature>
<name>A0A1V0UAX2_STRVN</name>
<organism evidence="2 3">
    <name type="scientific">Streptomyces violaceoruber</name>
    <dbReference type="NCBI Taxonomy" id="1935"/>
    <lineage>
        <taxon>Bacteria</taxon>
        <taxon>Bacillati</taxon>
        <taxon>Actinomycetota</taxon>
        <taxon>Actinomycetes</taxon>
        <taxon>Kitasatosporales</taxon>
        <taxon>Streptomycetaceae</taxon>
        <taxon>Streptomyces</taxon>
        <taxon>Streptomyces violaceoruber group</taxon>
    </lineage>
</organism>
<evidence type="ECO:0000256" key="1">
    <source>
        <dbReference type="SAM" id="MobiDB-lite"/>
    </source>
</evidence>
<dbReference type="RefSeq" id="WP_083192622.1">
    <property type="nucleotide sequence ID" value="NZ_CP020570.1"/>
</dbReference>
<dbReference type="OrthoDB" id="4350229at2"/>
<dbReference type="Proteomes" id="UP000192445">
    <property type="component" value="Chromosome"/>
</dbReference>
<dbReference type="AlphaFoldDB" id="A0A1V0UAX2"/>
<dbReference type="EMBL" id="CP020570">
    <property type="protein sequence ID" value="ARF62405.1"/>
    <property type="molecule type" value="Genomic_DNA"/>
</dbReference>
<dbReference type="KEGG" id="svu:B1H20_14090"/>
<evidence type="ECO:0000313" key="2">
    <source>
        <dbReference type="EMBL" id="ARF62405.1"/>
    </source>
</evidence>
<evidence type="ECO:0000313" key="3">
    <source>
        <dbReference type="Proteomes" id="UP000192445"/>
    </source>
</evidence>
<accession>A0A1V0UAX2</accession>